<keyword evidence="1" id="KW-0812">Transmembrane</keyword>
<dbReference type="Proteomes" id="UP001220610">
    <property type="component" value="Chromosome"/>
</dbReference>
<keyword evidence="1" id="KW-0472">Membrane</keyword>
<organism evidence="2 3">
    <name type="scientific">Candidatus Pseudobacter hemicellulosilyticus</name>
    <dbReference type="NCBI Taxonomy" id="3121375"/>
    <lineage>
        <taxon>Bacteria</taxon>
        <taxon>Pseudomonadati</taxon>
        <taxon>Bacteroidota</taxon>
        <taxon>Chitinophagia</taxon>
        <taxon>Chitinophagales</taxon>
        <taxon>Chitinophagaceae</taxon>
        <taxon>Pseudobacter</taxon>
    </lineage>
</organism>
<evidence type="ECO:0008006" key="4">
    <source>
        <dbReference type="Google" id="ProtNLM"/>
    </source>
</evidence>
<evidence type="ECO:0000256" key="1">
    <source>
        <dbReference type="SAM" id="Phobius"/>
    </source>
</evidence>
<dbReference type="EMBL" id="CP119311">
    <property type="protein sequence ID" value="WEK37045.1"/>
    <property type="molecule type" value="Genomic_DNA"/>
</dbReference>
<name>A0AAJ5WUK0_9BACT</name>
<gene>
    <name evidence="2" type="ORF">P0Y53_05980</name>
</gene>
<keyword evidence="1" id="KW-1133">Transmembrane helix</keyword>
<proteinExistence type="predicted"/>
<sequence length="216" mass="25037">MNQTAVVAFSPLLVSLLMIGCGIRNGACRWDRLPFFHDPGQHAHGMENSIFGAGCLQGIHQEFRLTFQRSIYQFNMEIIEVRLEKKSLIFQVILLAVFLIIFFFIIRSRSQPHFELILFVGVAGYITYIVQRPLRKFIRDEPILLFSDVELIVNDRKEAVSYLWEHIIAWEVKEGDEDTPTILRISTLHDCREIKLGMLEKSPEEIAQLVRKYKGA</sequence>
<evidence type="ECO:0000313" key="2">
    <source>
        <dbReference type="EMBL" id="WEK37045.1"/>
    </source>
</evidence>
<dbReference type="AlphaFoldDB" id="A0AAJ5WUK0"/>
<feature type="transmembrane region" description="Helical" evidence="1">
    <location>
        <begin position="88"/>
        <end position="106"/>
    </location>
</feature>
<evidence type="ECO:0000313" key="3">
    <source>
        <dbReference type="Proteomes" id="UP001220610"/>
    </source>
</evidence>
<feature type="transmembrane region" description="Helical" evidence="1">
    <location>
        <begin position="112"/>
        <end position="130"/>
    </location>
</feature>
<accession>A0AAJ5WUK0</accession>
<feature type="transmembrane region" description="Helical" evidence="1">
    <location>
        <begin position="6"/>
        <end position="23"/>
    </location>
</feature>
<reference evidence="2" key="1">
    <citation type="submission" date="2023-03" db="EMBL/GenBank/DDBJ databases">
        <title>Andean soil-derived lignocellulolytic bacterial consortium as a source of novel taxa and putative plastic-active enzymes.</title>
        <authorList>
            <person name="Diaz-Garcia L."/>
            <person name="Chuvochina M."/>
            <person name="Feuerriegel G."/>
            <person name="Bunk B."/>
            <person name="Sproer C."/>
            <person name="Streit W.R."/>
            <person name="Rodriguez L.M."/>
            <person name="Overmann J."/>
            <person name="Jimenez D.J."/>
        </authorList>
    </citation>
    <scope>NUCLEOTIDE SEQUENCE</scope>
    <source>
        <strain evidence="2">MAG 7</strain>
    </source>
</reference>
<protein>
    <recommendedName>
        <fullName evidence="4">DUF5673 domain-containing protein</fullName>
    </recommendedName>
</protein>